<evidence type="ECO:0000313" key="1">
    <source>
        <dbReference type="EMBL" id="MDO7873659.1"/>
    </source>
</evidence>
<dbReference type="EMBL" id="JAUQSY010000002">
    <property type="protein sequence ID" value="MDO7873659.1"/>
    <property type="molecule type" value="Genomic_DNA"/>
</dbReference>
<keyword evidence="2" id="KW-1185">Reference proteome</keyword>
<organism evidence="1 2">
    <name type="scientific">Hymenobacter aranciens</name>
    <dbReference type="NCBI Taxonomy" id="3063996"/>
    <lineage>
        <taxon>Bacteria</taxon>
        <taxon>Pseudomonadati</taxon>
        <taxon>Bacteroidota</taxon>
        <taxon>Cytophagia</taxon>
        <taxon>Cytophagales</taxon>
        <taxon>Hymenobacteraceae</taxon>
        <taxon>Hymenobacter</taxon>
    </lineage>
</organism>
<comment type="caution">
    <text evidence="1">The sequence shown here is derived from an EMBL/GenBank/DDBJ whole genome shotgun (WGS) entry which is preliminary data.</text>
</comment>
<gene>
    <name evidence="1" type="ORF">Q5H93_02860</name>
</gene>
<name>A0ABT9B5W2_9BACT</name>
<sequence>MNSILANASDEEAMMQFATAFANNDFAQIGRLMADYNALQRPDGDKLKSALQPKGNFLMGGEAEALEAHQDTRASIGLMLEWTTQLAQYDVQESNPQPKIVAAWSSIAAFFLKKKDFQGLRSLIDFLKSDEAQEAQTGMAGMLGSPEQLEAAKEFMVEFMPIPRELVFGKEEEKPE</sequence>
<reference evidence="1" key="1">
    <citation type="submission" date="2023-07" db="EMBL/GenBank/DDBJ databases">
        <authorList>
            <person name="Kim M.K."/>
        </authorList>
    </citation>
    <scope>NUCLEOTIDE SEQUENCE</scope>
    <source>
        <strain evidence="1">ASUV-10-1</strain>
    </source>
</reference>
<dbReference type="RefSeq" id="WP_305004975.1">
    <property type="nucleotide sequence ID" value="NZ_JAUQSY010000002.1"/>
</dbReference>
<protein>
    <submittedName>
        <fullName evidence="1">Uncharacterized protein</fullName>
    </submittedName>
</protein>
<accession>A0ABT9B5W2</accession>
<dbReference type="Proteomes" id="UP001176429">
    <property type="component" value="Unassembled WGS sequence"/>
</dbReference>
<proteinExistence type="predicted"/>
<evidence type="ECO:0000313" key="2">
    <source>
        <dbReference type="Proteomes" id="UP001176429"/>
    </source>
</evidence>